<comment type="catalytic activity">
    <reaction evidence="11">
        <text>cytosine + H2O + H(+) = uracil + NH4(+)</text>
        <dbReference type="Rhea" id="RHEA:20605"/>
        <dbReference type="ChEBI" id="CHEBI:15377"/>
        <dbReference type="ChEBI" id="CHEBI:15378"/>
        <dbReference type="ChEBI" id="CHEBI:16040"/>
        <dbReference type="ChEBI" id="CHEBI:17568"/>
        <dbReference type="ChEBI" id="CHEBI:28938"/>
        <dbReference type="EC" id="3.5.4.1"/>
    </reaction>
</comment>
<organism evidence="18 19">
    <name type="scientific">Wickerhamomyces ciferrii (strain ATCC 14091 / BCRC 22168 / CBS 111 / JCM 3599 / NBRC 0793 / NRRL Y-1031 F-60-10)</name>
    <name type="common">Yeast</name>
    <name type="synonym">Pichia ciferrii</name>
    <dbReference type="NCBI Taxonomy" id="1206466"/>
    <lineage>
        <taxon>Eukaryota</taxon>
        <taxon>Fungi</taxon>
        <taxon>Dikarya</taxon>
        <taxon>Ascomycota</taxon>
        <taxon>Saccharomycotina</taxon>
        <taxon>Saccharomycetes</taxon>
        <taxon>Phaffomycetales</taxon>
        <taxon>Wickerhamomycetaceae</taxon>
        <taxon>Wickerhamomyces</taxon>
    </lineage>
</organism>
<dbReference type="HOGENOM" id="CLU_025810_7_2_1"/>
<evidence type="ECO:0000256" key="11">
    <source>
        <dbReference type="ARBA" id="ARBA00050113"/>
    </source>
</evidence>
<evidence type="ECO:0000256" key="12">
    <source>
        <dbReference type="ARBA" id="ARBA00056232"/>
    </source>
</evidence>
<dbReference type="GO" id="GO:0005737">
    <property type="term" value="C:cytoplasm"/>
    <property type="evidence" value="ECO:0007669"/>
    <property type="project" value="UniProtKB-SubCell"/>
</dbReference>
<comment type="pathway">
    <text evidence="13">Pyrimidine metabolism; UMP biosynthesis via salvage pathway; uracil from cytosine: step 1/1.</text>
</comment>
<dbReference type="GO" id="GO:0008655">
    <property type="term" value="P:pyrimidine-containing compound salvage"/>
    <property type="evidence" value="ECO:0007669"/>
    <property type="project" value="TreeGrafter"/>
</dbReference>
<dbReference type="eggNOG" id="KOG1018">
    <property type="taxonomic scope" value="Eukaryota"/>
</dbReference>
<dbReference type="InterPro" id="IPR016193">
    <property type="entry name" value="Cytidine_deaminase-like"/>
</dbReference>
<keyword evidence="6" id="KW-0963">Cytoplasm</keyword>
<dbReference type="EMBL" id="CAIF01000220">
    <property type="protein sequence ID" value="CCH45967.1"/>
    <property type="molecule type" value="Genomic_DNA"/>
</dbReference>
<evidence type="ECO:0000313" key="19">
    <source>
        <dbReference type="Proteomes" id="UP000009328"/>
    </source>
</evidence>
<evidence type="ECO:0000313" key="18">
    <source>
        <dbReference type="EMBL" id="CCH45967.1"/>
    </source>
</evidence>
<evidence type="ECO:0000256" key="15">
    <source>
        <dbReference type="ARBA" id="ARBA00074321"/>
    </source>
</evidence>
<name>K0KVK5_WICCF</name>
<feature type="domain" description="CMP/dCMP-type deaminase" evidence="17">
    <location>
        <begin position="3"/>
        <end position="121"/>
    </location>
</feature>
<comment type="subunit">
    <text evidence="5">Homodimer.</text>
</comment>
<dbReference type="PANTHER" id="PTHR11079">
    <property type="entry name" value="CYTOSINE DEAMINASE FAMILY MEMBER"/>
    <property type="match status" value="1"/>
</dbReference>
<comment type="subcellular location">
    <subcellularLocation>
        <location evidence="3">Cytoplasm</location>
    </subcellularLocation>
    <subcellularLocation>
        <location evidence="2">Nucleus</location>
    </subcellularLocation>
</comment>
<evidence type="ECO:0000256" key="4">
    <source>
        <dbReference type="ARBA" id="ARBA00006576"/>
    </source>
</evidence>
<evidence type="ECO:0000256" key="6">
    <source>
        <dbReference type="ARBA" id="ARBA00022490"/>
    </source>
</evidence>
<dbReference type="Proteomes" id="UP000009328">
    <property type="component" value="Unassembled WGS sequence"/>
</dbReference>
<dbReference type="GO" id="GO:0005634">
    <property type="term" value="C:nucleus"/>
    <property type="evidence" value="ECO:0007669"/>
    <property type="project" value="UniProtKB-SubCell"/>
</dbReference>
<evidence type="ECO:0000256" key="14">
    <source>
        <dbReference type="ARBA" id="ARBA00066550"/>
    </source>
</evidence>
<dbReference type="GO" id="GO:0046087">
    <property type="term" value="P:cytidine metabolic process"/>
    <property type="evidence" value="ECO:0007669"/>
    <property type="project" value="TreeGrafter"/>
</dbReference>
<comment type="similarity">
    <text evidence="4">Belongs to the cytidine and deoxycytidylate deaminase family.</text>
</comment>
<evidence type="ECO:0000256" key="13">
    <source>
        <dbReference type="ARBA" id="ARBA00060700"/>
    </source>
</evidence>
<evidence type="ECO:0000256" key="3">
    <source>
        <dbReference type="ARBA" id="ARBA00004496"/>
    </source>
</evidence>
<dbReference type="InParanoid" id="K0KVK5"/>
<dbReference type="GO" id="GO:0008270">
    <property type="term" value="F:zinc ion binding"/>
    <property type="evidence" value="ECO:0007669"/>
    <property type="project" value="InterPro"/>
</dbReference>
<keyword evidence="19" id="KW-1185">Reference proteome</keyword>
<protein>
    <recommendedName>
        <fullName evidence="15">Cytosine deaminase</fullName>
        <ecNumber evidence="14">3.5.4.1</ecNumber>
    </recommendedName>
    <alternativeName>
        <fullName evidence="16">Cytosine aminohydrolase</fullName>
    </alternativeName>
</protein>
<dbReference type="PROSITE" id="PS51747">
    <property type="entry name" value="CYT_DCMP_DEAMINASES_2"/>
    <property type="match status" value="1"/>
</dbReference>
<dbReference type="InterPro" id="IPR016192">
    <property type="entry name" value="APOBEC/CMP_deaminase_Zn-bd"/>
</dbReference>
<evidence type="ECO:0000256" key="5">
    <source>
        <dbReference type="ARBA" id="ARBA00011738"/>
    </source>
</evidence>
<evidence type="ECO:0000256" key="1">
    <source>
        <dbReference type="ARBA" id="ARBA00001947"/>
    </source>
</evidence>
<reference evidence="18 19" key="1">
    <citation type="journal article" date="2012" name="Eukaryot. Cell">
        <title>Draft genome sequence of Wickerhamomyces ciferrii NRRL Y-1031 F-60-10.</title>
        <authorList>
            <person name="Schneider J."/>
            <person name="Andrea H."/>
            <person name="Blom J."/>
            <person name="Jaenicke S."/>
            <person name="Ruckert C."/>
            <person name="Schorsch C."/>
            <person name="Szczepanowski R."/>
            <person name="Farwick M."/>
            <person name="Goesmann A."/>
            <person name="Puhler A."/>
            <person name="Schaffer S."/>
            <person name="Tauch A."/>
            <person name="Kohler T."/>
            <person name="Brinkrolf K."/>
        </authorList>
    </citation>
    <scope>NUCLEOTIDE SEQUENCE [LARGE SCALE GENOMIC DNA]</scope>
    <source>
        <strain evidence="19">ATCC 14091 / BCRC 22168 / CBS 111 / JCM 3599 / NBRC 0793 / NRRL Y-1031 F-60-10</strain>
    </source>
</reference>
<evidence type="ECO:0000256" key="16">
    <source>
        <dbReference type="ARBA" id="ARBA00084039"/>
    </source>
</evidence>
<evidence type="ECO:0000256" key="2">
    <source>
        <dbReference type="ARBA" id="ARBA00004123"/>
    </source>
</evidence>
<comment type="cofactor">
    <cofactor evidence="1">
        <name>Zn(2+)</name>
        <dbReference type="ChEBI" id="CHEBI:29105"/>
    </cofactor>
</comment>
<dbReference type="CDD" id="cd01285">
    <property type="entry name" value="nucleoside_deaminase"/>
    <property type="match status" value="1"/>
</dbReference>
<evidence type="ECO:0000256" key="8">
    <source>
        <dbReference type="ARBA" id="ARBA00022801"/>
    </source>
</evidence>
<gene>
    <name evidence="18" type="ORF">BN7_5554</name>
</gene>
<dbReference type="FunCoup" id="K0KVK5">
    <property type="interactions" value="160"/>
</dbReference>
<keyword evidence="10" id="KW-0539">Nucleus</keyword>
<accession>K0KVK5</accession>
<evidence type="ECO:0000259" key="17">
    <source>
        <dbReference type="PROSITE" id="PS51747"/>
    </source>
</evidence>
<keyword evidence="8 18" id="KW-0378">Hydrolase</keyword>
<dbReference type="STRING" id="1206466.K0KVK5"/>
<dbReference type="PANTHER" id="PTHR11079:SF190">
    <property type="entry name" value="CYTOSINE DEAMINASE"/>
    <property type="match status" value="1"/>
</dbReference>
<comment type="caution">
    <text evidence="18">The sequence shown here is derived from an EMBL/GenBank/DDBJ whole genome shotgun (WGS) entry which is preliminary data.</text>
</comment>
<dbReference type="GO" id="GO:0019858">
    <property type="term" value="P:cytosine metabolic process"/>
    <property type="evidence" value="ECO:0007669"/>
    <property type="project" value="TreeGrafter"/>
</dbReference>
<evidence type="ECO:0000256" key="9">
    <source>
        <dbReference type="ARBA" id="ARBA00022833"/>
    </source>
</evidence>
<dbReference type="FunFam" id="3.40.140.10:FF:000016">
    <property type="entry name" value="Cytosine deaminase"/>
    <property type="match status" value="1"/>
</dbReference>
<dbReference type="PROSITE" id="PS00903">
    <property type="entry name" value="CYT_DCMP_DEAMINASES_1"/>
    <property type="match status" value="1"/>
</dbReference>
<keyword evidence="7" id="KW-0479">Metal-binding</keyword>
<sequence length="163" mass="18267">MSFDDQKGLQIAYEEAVKGYEEGGVPIGGCLIHEDGRVLGTGHNMRFQKNSATLHGEISTLENTGRLNGSVYKKCTIYTTLSPCDMCTGAIIMYGIKRCVIGENETFMGGEDYLRQRGVEVINLNDQRCKDIMNKFIKERPSDWNEDIGEETDLSKINCDCKH</sequence>
<dbReference type="InterPro" id="IPR002125">
    <property type="entry name" value="CMP_dCMP_dom"/>
</dbReference>
<evidence type="ECO:0000256" key="10">
    <source>
        <dbReference type="ARBA" id="ARBA00023242"/>
    </source>
</evidence>
<dbReference type="GO" id="GO:0008835">
    <property type="term" value="F:diaminohydroxyphosphoribosylaminopyrimidine deaminase activity"/>
    <property type="evidence" value="ECO:0007669"/>
    <property type="project" value="TreeGrafter"/>
</dbReference>
<comment type="function">
    <text evidence="12">Catalyzes the hydrolytic deamination of cytosine to uracil or 5-methylcytosine to thymine. Is involved in the pyrimidine salvage pathway, which allows the cell to utilize cytosine for pyrimidine nucleotide synthesis.</text>
</comment>
<dbReference type="GO" id="GO:0004131">
    <property type="term" value="F:cytosine deaminase activity"/>
    <property type="evidence" value="ECO:0007669"/>
    <property type="project" value="UniProtKB-EC"/>
</dbReference>
<evidence type="ECO:0000256" key="7">
    <source>
        <dbReference type="ARBA" id="ARBA00022723"/>
    </source>
</evidence>
<proteinExistence type="inferred from homology"/>
<dbReference type="EC" id="3.5.4.1" evidence="14"/>
<dbReference type="SUPFAM" id="SSF53927">
    <property type="entry name" value="Cytidine deaminase-like"/>
    <property type="match status" value="1"/>
</dbReference>
<dbReference type="Gene3D" id="3.40.140.10">
    <property type="entry name" value="Cytidine Deaminase, domain 2"/>
    <property type="match status" value="1"/>
</dbReference>
<dbReference type="AlphaFoldDB" id="K0KVK5"/>
<keyword evidence="9" id="KW-0862">Zinc</keyword>
<dbReference type="Pfam" id="PF00383">
    <property type="entry name" value="dCMP_cyt_deam_1"/>
    <property type="match status" value="1"/>
</dbReference>